<dbReference type="InterPro" id="IPR036291">
    <property type="entry name" value="NAD(P)-bd_dom_sf"/>
</dbReference>
<organism evidence="10 11">
    <name type="scientific">Methanosarcina mazei (strain ATCC BAA-159 / DSM 3647 / Goe1 / Go1 / JCM 11833 / OCM 88)</name>
    <name type="common">Methanosarcina frisia</name>
    <dbReference type="NCBI Taxonomy" id="192952"/>
    <lineage>
        <taxon>Archaea</taxon>
        <taxon>Methanobacteriati</taxon>
        <taxon>Methanobacteriota</taxon>
        <taxon>Stenosarchaea group</taxon>
        <taxon>Methanomicrobia</taxon>
        <taxon>Methanosarcinales</taxon>
        <taxon>Methanosarcinaceae</taxon>
        <taxon>Methanosarcina</taxon>
    </lineage>
</organism>
<dbReference type="InterPro" id="IPR006153">
    <property type="entry name" value="Cation/H_exchanger_TM"/>
</dbReference>
<dbReference type="HOGENOM" id="CLU_005126_9_0_2"/>
<dbReference type="PROSITE" id="PS51201">
    <property type="entry name" value="RCK_N"/>
    <property type="match status" value="1"/>
</dbReference>
<dbReference type="Pfam" id="PF00999">
    <property type="entry name" value="Na_H_Exchanger"/>
    <property type="match status" value="1"/>
</dbReference>
<dbReference type="PATRIC" id="fig|192952.21.peg.1100"/>
<dbReference type="InterPro" id="IPR036721">
    <property type="entry name" value="RCK_C_sf"/>
</dbReference>
<feature type="transmembrane region" description="Helical" evidence="7">
    <location>
        <begin position="301"/>
        <end position="325"/>
    </location>
</feature>
<dbReference type="GO" id="GO:0016020">
    <property type="term" value="C:membrane"/>
    <property type="evidence" value="ECO:0007669"/>
    <property type="project" value="UniProtKB-SubCell"/>
</dbReference>
<evidence type="ECO:0000259" key="8">
    <source>
        <dbReference type="PROSITE" id="PS51201"/>
    </source>
</evidence>
<evidence type="ECO:0000259" key="9">
    <source>
        <dbReference type="PROSITE" id="PS51202"/>
    </source>
</evidence>
<accession>Q8PYD0</accession>
<keyword evidence="6 7" id="KW-0472">Membrane</keyword>
<protein>
    <submittedName>
        <fullName evidence="10">Glutathione-regulated potassium-efflux system protein</fullName>
    </submittedName>
</protein>
<comment type="subcellular location">
    <subcellularLocation>
        <location evidence="1">Membrane</location>
        <topology evidence="1">Multi-pass membrane protein</topology>
    </subcellularLocation>
</comment>
<dbReference type="GO" id="GO:0006813">
    <property type="term" value="P:potassium ion transport"/>
    <property type="evidence" value="ECO:0007669"/>
    <property type="project" value="InterPro"/>
</dbReference>
<evidence type="ECO:0000256" key="2">
    <source>
        <dbReference type="ARBA" id="ARBA00005551"/>
    </source>
</evidence>
<dbReference type="Pfam" id="PF02254">
    <property type="entry name" value="TrkA_N"/>
    <property type="match status" value="1"/>
</dbReference>
<sequence length="670" mass="73501">MKFKYILMATDLLTDLLIIFGLSIPVVFTFSKLKIAPLVGFLLVGILAGPFGLGLVQDLGNIEMLAEIGVILLLFTIGMEFSLRELLQLRRIVIFGGGLQLFITTLAAAFIFLILGISRETAIFLGLLVALSSTAIVLKILQEKGEIYSLHGRTSLGILIFQDVAAVMIILLIPLLAGTQGTEKSFLELIMQGFGLILFTIFSARYAVPFIMFQVAKTRNSELFLLSVVAIGLAVAWLTSMVGLSLALGAFLAGLIISESEYSIQALGNLIPFRDMFMSIFFISMGMLLDLGVLREHLPLILAATLGVLILKAAANSLSTFLIGFPLHTMILVGFSLSQVGEFSLILAKVGFTSGLITTEIYQEFLDIAVISMVLTPFIMSMGYRTTSFAESLPLPSIVKTGWYRHFKEHVPQDAPENHVIVIGFGINGRNVAAAAKSSSIPYRIIEINPETVRQEKQKGEHILYGDAAQKAVLEHAGIRAAKSVVVTAGDPVSARRVIEAARRLNPEVHIIARTHFLSELDKFHIAGADEVISDEFESSIEIFTRVLHRYLVPSSEIDSLGSTLRSDHYRMLRSPDIPRKKFCDLALDFADVEIRSIRVGELSRAAGMTIGDLNVRKKYGVSILAISRNHKLISELQAETKIHSSDILLVISPPEKLDEVKKLFEDQVG</sequence>
<dbReference type="SUPFAM" id="SSF116726">
    <property type="entry name" value="TrkA C-terminal domain-like"/>
    <property type="match status" value="1"/>
</dbReference>
<keyword evidence="3" id="KW-0813">Transport</keyword>
<feature type="transmembrane region" description="Helical" evidence="7">
    <location>
        <begin position="93"/>
        <end position="117"/>
    </location>
</feature>
<feature type="transmembrane region" description="Helical" evidence="7">
    <location>
        <begin position="62"/>
        <end position="81"/>
    </location>
</feature>
<evidence type="ECO:0000256" key="4">
    <source>
        <dbReference type="ARBA" id="ARBA00022692"/>
    </source>
</evidence>
<dbReference type="InterPro" id="IPR003148">
    <property type="entry name" value="RCK_N"/>
</dbReference>
<dbReference type="Pfam" id="PF02080">
    <property type="entry name" value="TrkA_C"/>
    <property type="match status" value="1"/>
</dbReference>
<dbReference type="Gene3D" id="1.20.1530.20">
    <property type="match status" value="1"/>
</dbReference>
<gene>
    <name evidence="10" type="primary">kefC</name>
    <name evidence="10" type="ordered locus">MM_0933</name>
</gene>
<dbReference type="GO" id="GO:1902600">
    <property type="term" value="P:proton transmembrane transport"/>
    <property type="evidence" value="ECO:0007669"/>
    <property type="project" value="InterPro"/>
</dbReference>
<feature type="transmembrane region" description="Helical" evidence="7">
    <location>
        <begin position="6"/>
        <end position="28"/>
    </location>
</feature>
<feature type="domain" description="RCK C-terminal" evidence="9">
    <location>
        <begin position="581"/>
        <end position="667"/>
    </location>
</feature>
<reference evidence="10 11" key="1">
    <citation type="journal article" date="2002" name="J. Mol. Microbiol. Biotechnol.">
        <title>The genome of Methanosarcina mazei: evidence for lateral gene transfer between Bacteria and Archaea.</title>
        <authorList>
            <person name="Deppenmeier U."/>
            <person name="Johann A."/>
            <person name="Hartsch T."/>
            <person name="Merkl R."/>
            <person name="Schmitz R.A."/>
            <person name="Martinez-Arias R."/>
            <person name="Henne A."/>
            <person name="Wiezer A."/>
            <person name="Baumer S."/>
            <person name="Jacobi C."/>
            <person name="Bruggemann H."/>
            <person name="Lienard T."/>
            <person name="Christmann A."/>
            <person name="Bomeke M."/>
            <person name="Steckel S."/>
            <person name="Bhattacharyya A."/>
            <person name="Lykidis A."/>
            <person name="Overbeek R."/>
            <person name="Klenk H.P."/>
            <person name="Gunsalus R.P."/>
            <person name="Fritz H.J."/>
            <person name="Gottschalk G."/>
        </authorList>
    </citation>
    <scope>NUCLEOTIDE SEQUENCE [LARGE SCALE GENOMIC DNA]</scope>
    <source>
        <strain evidence="11">ATCC BAA-159 / DSM 3647 / Goe1 / Go1 / JCM 11833 / OCM 88</strain>
    </source>
</reference>
<dbReference type="EMBL" id="AE008384">
    <property type="protein sequence ID" value="AAM30629.1"/>
    <property type="molecule type" value="Genomic_DNA"/>
</dbReference>
<dbReference type="GO" id="GO:0015297">
    <property type="term" value="F:antiporter activity"/>
    <property type="evidence" value="ECO:0007669"/>
    <property type="project" value="InterPro"/>
</dbReference>
<keyword evidence="5 7" id="KW-1133">Transmembrane helix</keyword>
<feature type="transmembrane region" description="Helical" evidence="7">
    <location>
        <begin position="123"/>
        <end position="142"/>
    </location>
</feature>
<dbReference type="SUPFAM" id="SSF51735">
    <property type="entry name" value="NAD(P)-binding Rossmann-fold domains"/>
    <property type="match status" value="1"/>
</dbReference>
<dbReference type="GO" id="GO:0008324">
    <property type="term" value="F:monoatomic cation transmembrane transporter activity"/>
    <property type="evidence" value="ECO:0007669"/>
    <property type="project" value="InterPro"/>
</dbReference>
<proteinExistence type="inferred from homology"/>
<evidence type="ECO:0000313" key="10">
    <source>
        <dbReference type="EMBL" id="AAM30629.1"/>
    </source>
</evidence>
<feature type="transmembrane region" description="Helical" evidence="7">
    <location>
        <begin position="276"/>
        <end position="294"/>
    </location>
</feature>
<evidence type="ECO:0000256" key="3">
    <source>
        <dbReference type="ARBA" id="ARBA00022448"/>
    </source>
</evidence>
<feature type="transmembrane region" description="Helical" evidence="7">
    <location>
        <begin position="35"/>
        <end position="56"/>
    </location>
</feature>
<comment type="similarity">
    <text evidence="2">Belongs to the monovalent cation:proton antiporter 2 (CPA2) transporter (TC 2.A.37) family.</text>
</comment>
<feature type="domain" description="RCK N-terminal" evidence="8">
    <location>
        <begin position="417"/>
        <end position="534"/>
    </location>
</feature>
<dbReference type="PANTHER" id="PTHR42751:SF3">
    <property type="entry name" value="SODIUM_GLUTAMATE SYMPORTER"/>
    <property type="match status" value="1"/>
</dbReference>
<evidence type="ECO:0000256" key="5">
    <source>
        <dbReference type="ARBA" id="ARBA00022989"/>
    </source>
</evidence>
<dbReference type="Proteomes" id="UP000000595">
    <property type="component" value="Chromosome"/>
</dbReference>
<evidence type="ECO:0000256" key="6">
    <source>
        <dbReference type="ARBA" id="ARBA00023136"/>
    </source>
</evidence>
<dbReference type="InterPro" id="IPR038770">
    <property type="entry name" value="Na+/solute_symporter_sf"/>
</dbReference>
<dbReference type="PROSITE" id="PS51202">
    <property type="entry name" value="RCK_C"/>
    <property type="match status" value="1"/>
</dbReference>
<dbReference type="KEGG" id="mma:MM_0933"/>
<feature type="transmembrane region" description="Helical" evidence="7">
    <location>
        <begin position="223"/>
        <end position="256"/>
    </location>
</feature>
<dbReference type="Gene3D" id="3.30.70.1450">
    <property type="entry name" value="Regulator of K+ conductance, C-terminal domain"/>
    <property type="match status" value="1"/>
</dbReference>
<dbReference type="Gene3D" id="3.40.50.720">
    <property type="entry name" value="NAD(P)-binding Rossmann-like Domain"/>
    <property type="match status" value="1"/>
</dbReference>
<dbReference type="eggNOG" id="arCOG01955">
    <property type="taxonomic scope" value="Archaea"/>
</dbReference>
<evidence type="ECO:0000256" key="7">
    <source>
        <dbReference type="SAM" id="Phobius"/>
    </source>
</evidence>
<dbReference type="AlphaFoldDB" id="Q8PYD0"/>
<keyword evidence="4 7" id="KW-0812">Transmembrane</keyword>
<name>Q8PYD0_METMA</name>
<evidence type="ECO:0000313" key="11">
    <source>
        <dbReference type="Proteomes" id="UP000000595"/>
    </source>
</evidence>
<dbReference type="InterPro" id="IPR006037">
    <property type="entry name" value="RCK_C"/>
</dbReference>
<evidence type="ECO:0000256" key="1">
    <source>
        <dbReference type="ARBA" id="ARBA00004141"/>
    </source>
</evidence>
<feature type="transmembrane region" description="Helical" evidence="7">
    <location>
        <begin position="154"/>
        <end position="177"/>
    </location>
</feature>
<feature type="transmembrane region" description="Helical" evidence="7">
    <location>
        <begin position="189"/>
        <end position="211"/>
    </location>
</feature>
<dbReference type="PANTHER" id="PTHR42751">
    <property type="entry name" value="SODIUM/HYDROGEN EXCHANGER FAMILY/TRKA DOMAIN PROTEIN"/>
    <property type="match status" value="1"/>
</dbReference>